<dbReference type="PANTHER" id="PTHR43403">
    <property type="entry name" value="NAD-SPECIFIC GLUTAMATE DEHYDROGENASE"/>
    <property type="match status" value="1"/>
</dbReference>
<evidence type="ECO:0000313" key="4">
    <source>
        <dbReference type="Proteomes" id="UP001596422"/>
    </source>
</evidence>
<dbReference type="InterPro" id="IPR049062">
    <property type="entry name" value="NAD_Glu_DH_ACT2"/>
</dbReference>
<dbReference type="Pfam" id="PF21076">
    <property type="entry name" value="GDH_ACT2"/>
    <property type="match status" value="1"/>
</dbReference>
<name>A0ABW2A019_9GAMM</name>
<evidence type="ECO:0000259" key="2">
    <source>
        <dbReference type="Pfam" id="PF21076"/>
    </source>
</evidence>
<evidence type="ECO:0000256" key="1">
    <source>
        <dbReference type="SAM" id="MobiDB-lite"/>
    </source>
</evidence>
<keyword evidence="4" id="KW-1185">Reference proteome</keyword>
<sequence>MGVFDLQERHRVRLLIRRDACDRFYSCLYYVPRDLFNSALRERIQQVLAERLGADEIEFSTRFSDSILARVHFVIRVAPQAGAAIDEAAIEAAVVEASRACTTSCARRCWRPVAKRPATVSTSSSVTPSHRPTASTLAPAAP</sequence>
<feature type="region of interest" description="Disordered" evidence="1">
    <location>
        <begin position="120"/>
        <end position="142"/>
    </location>
</feature>
<dbReference type="PANTHER" id="PTHR43403:SF1">
    <property type="entry name" value="NAD-SPECIFIC GLUTAMATE DEHYDROGENASE"/>
    <property type="match status" value="1"/>
</dbReference>
<gene>
    <name evidence="3" type="ORF">ACFQDL_12590</name>
</gene>
<accession>A0ABW2A019</accession>
<protein>
    <recommendedName>
        <fullName evidence="2">NAD-glutamate dehydrogenase ACT2 domain-containing protein</fullName>
    </recommendedName>
</protein>
<organism evidence="3 4">
    <name type="scientific">Marinobacterium aestuariivivens</name>
    <dbReference type="NCBI Taxonomy" id="1698799"/>
    <lineage>
        <taxon>Bacteria</taxon>
        <taxon>Pseudomonadati</taxon>
        <taxon>Pseudomonadota</taxon>
        <taxon>Gammaproteobacteria</taxon>
        <taxon>Oceanospirillales</taxon>
        <taxon>Oceanospirillaceae</taxon>
        <taxon>Marinobacterium</taxon>
    </lineage>
</organism>
<feature type="compositionally biased region" description="Low complexity" evidence="1">
    <location>
        <begin position="120"/>
        <end position="129"/>
    </location>
</feature>
<dbReference type="InterPro" id="IPR007780">
    <property type="entry name" value="NAD_Glu_DH_bac"/>
</dbReference>
<comment type="caution">
    <text evidence="3">The sequence shown here is derived from an EMBL/GenBank/DDBJ whole genome shotgun (WGS) entry which is preliminary data.</text>
</comment>
<evidence type="ECO:0000313" key="3">
    <source>
        <dbReference type="EMBL" id="MFC6670813.1"/>
    </source>
</evidence>
<dbReference type="Proteomes" id="UP001596422">
    <property type="component" value="Unassembled WGS sequence"/>
</dbReference>
<feature type="domain" description="NAD-glutamate dehydrogenase ACT2" evidence="2">
    <location>
        <begin position="13"/>
        <end position="99"/>
    </location>
</feature>
<dbReference type="EMBL" id="JBHSWE010000001">
    <property type="protein sequence ID" value="MFC6670813.1"/>
    <property type="molecule type" value="Genomic_DNA"/>
</dbReference>
<proteinExistence type="predicted"/>
<reference evidence="4" key="1">
    <citation type="journal article" date="2019" name="Int. J. Syst. Evol. Microbiol.">
        <title>The Global Catalogue of Microorganisms (GCM) 10K type strain sequencing project: providing services to taxonomists for standard genome sequencing and annotation.</title>
        <authorList>
            <consortium name="The Broad Institute Genomics Platform"/>
            <consortium name="The Broad Institute Genome Sequencing Center for Infectious Disease"/>
            <person name="Wu L."/>
            <person name="Ma J."/>
        </authorList>
    </citation>
    <scope>NUCLEOTIDE SEQUENCE [LARGE SCALE GENOMIC DNA]</scope>
    <source>
        <strain evidence="4">NBRC 111756</strain>
    </source>
</reference>